<gene>
    <name evidence="1" type="ORF">F1D05_04485</name>
</gene>
<name>A0A7G6X950_9ACTN</name>
<dbReference type="InterPro" id="IPR053137">
    <property type="entry name" value="NLR-like"/>
</dbReference>
<dbReference type="Proteomes" id="UP000515563">
    <property type="component" value="Chromosome"/>
</dbReference>
<reference evidence="2" key="1">
    <citation type="submission" date="2019-09" db="EMBL/GenBank/DDBJ databases">
        <title>Antimicrobial potential of Antarctic Bacteria.</title>
        <authorList>
            <person name="Benaud N."/>
            <person name="Edwards R.J."/>
            <person name="Ferrari B.C."/>
        </authorList>
    </citation>
    <scope>NUCLEOTIDE SEQUENCE [LARGE SCALE GENOMIC DNA]</scope>
    <source>
        <strain evidence="2">SPB151</strain>
    </source>
</reference>
<dbReference type="InterPro" id="IPR011990">
    <property type="entry name" value="TPR-like_helical_dom_sf"/>
</dbReference>
<organism evidence="1 2">
    <name type="scientific">Kribbella qitaiheensis</name>
    <dbReference type="NCBI Taxonomy" id="1544730"/>
    <lineage>
        <taxon>Bacteria</taxon>
        <taxon>Bacillati</taxon>
        <taxon>Actinomycetota</taxon>
        <taxon>Actinomycetes</taxon>
        <taxon>Propionibacteriales</taxon>
        <taxon>Kribbellaceae</taxon>
        <taxon>Kribbella</taxon>
    </lineage>
</organism>
<keyword evidence="2" id="KW-1185">Reference proteome</keyword>
<dbReference type="EMBL" id="CP043661">
    <property type="protein sequence ID" value="QNE22765.1"/>
    <property type="molecule type" value="Genomic_DNA"/>
</dbReference>
<protein>
    <submittedName>
        <fullName evidence="1">Tetratricopeptide repeat protein</fullName>
    </submittedName>
</protein>
<dbReference type="AlphaFoldDB" id="A0A7G6X950"/>
<dbReference type="KEGG" id="kqi:F1D05_04485"/>
<dbReference type="Gene3D" id="1.25.40.10">
    <property type="entry name" value="Tetratricopeptide repeat domain"/>
    <property type="match status" value="1"/>
</dbReference>
<reference evidence="1 2" key="2">
    <citation type="journal article" date="2020" name="Microbiol. Resour. Announc.">
        <title>Antarctic desert soil bacteria exhibit high novel natural product potential, evaluated through long-read genome sequencing and comparative genomics.</title>
        <authorList>
            <person name="Benaud N."/>
            <person name="Edwards R.J."/>
            <person name="Amos T.G."/>
            <person name="D'Agostino P.M."/>
            <person name="Gutierrez-Chavez C."/>
            <person name="Montgomery K."/>
            <person name="Nicetic I."/>
            <person name="Ferrari B.C."/>
        </authorList>
    </citation>
    <scope>NUCLEOTIDE SEQUENCE [LARGE SCALE GENOMIC DNA]</scope>
    <source>
        <strain evidence="1 2">SPB151</strain>
    </source>
</reference>
<sequence length="85" mass="9531">MGDWERAAALFEQTLTARVRVLGPYHADTLNTRNGLADAYHEAGDRDAAAALFEQTLVDCRRVLGRKHPLTRLVRANLTELNRIS</sequence>
<dbReference type="Pfam" id="PF13424">
    <property type="entry name" value="TPR_12"/>
    <property type="match status" value="1"/>
</dbReference>
<proteinExistence type="predicted"/>
<evidence type="ECO:0000313" key="2">
    <source>
        <dbReference type="Proteomes" id="UP000515563"/>
    </source>
</evidence>
<dbReference type="SUPFAM" id="SSF48452">
    <property type="entry name" value="TPR-like"/>
    <property type="match status" value="1"/>
</dbReference>
<dbReference type="PANTHER" id="PTHR46082">
    <property type="entry name" value="ATP/GTP-BINDING PROTEIN-RELATED"/>
    <property type="match status" value="1"/>
</dbReference>
<dbReference type="RefSeq" id="WP_185448987.1">
    <property type="nucleotide sequence ID" value="NZ_CP043661.1"/>
</dbReference>
<evidence type="ECO:0000313" key="1">
    <source>
        <dbReference type="EMBL" id="QNE22765.1"/>
    </source>
</evidence>
<accession>A0A7G6X950</accession>
<dbReference type="PANTHER" id="PTHR46082:SF6">
    <property type="entry name" value="AAA+ ATPASE DOMAIN-CONTAINING PROTEIN-RELATED"/>
    <property type="match status" value="1"/>
</dbReference>